<evidence type="ECO:0000313" key="4">
    <source>
        <dbReference type="Proteomes" id="UP000031843"/>
    </source>
</evidence>
<organism evidence="3 4">
    <name type="scientific">Cupriavidus basilensis</name>
    <dbReference type="NCBI Taxonomy" id="68895"/>
    <lineage>
        <taxon>Bacteria</taxon>
        <taxon>Pseudomonadati</taxon>
        <taxon>Pseudomonadota</taxon>
        <taxon>Betaproteobacteria</taxon>
        <taxon>Burkholderiales</taxon>
        <taxon>Burkholderiaceae</taxon>
        <taxon>Cupriavidus</taxon>
    </lineage>
</organism>
<dbReference type="Pfam" id="PF03358">
    <property type="entry name" value="FMN_red"/>
    <property type="match status" value="1"/>
</dbReference>
<dbReference type="GO" id="GO:0016491">
    <property type="term" value="F:oxidoreductase activity"/>
    <property type="evidence" value="ECO:0007669"/>
    <property type="project" value="InterPro"/>
</dbReference>
<dbReference type="EMBL" id="CP010536">
    <property type="protein sequence ID" value="AJG19976.1"/>
    <property type="molecule type" value="Genomic_DNA"/>
</dbReference>
<dbReference type="GO" id="GO:0005829">
    <property type="term" value="C:cytosol"/>
    <property type="evidence" value="ECO:0007669"/>
    <property type="project" value="TreeGrafter"/>
</dbReference>
<keyword evidence="4" id="KW-1185">Reference proteome</keyword>
<dbReference type="InterPro" id="IPR050712">
    <property type="entry name" value="NAD(P)H-dep_reductase"/>
</dbReference>
<dbReference type="PANTHER" id="PTHR30543:SF21">
    <property type="entry name" value="NAD(P)H-DEPENDENT FMN REDUCTASE LOT6"/>
    <property type="match status" value="1"/>
</dbReference>
<accession>A0A0C4YGZ0</accession>
<dbReference type="PANTHER" id="PTHR30543">
    <property type="entry name" value="CHROMATE REDUCTASE"/>
    <property type="match status" value="1"/>
</dbReference>
<evidence type="ECO:0000256" key="1">
    <source>
        <dbReference type="SAM" id="MobiDB-lite"/>
    </source>
</evidence>
<reference evidence="3 4" key="1">
    <citation type="journal article" date="2015" name="Genome Announc.">
        <title>Complete Genome Sequence of Cupriavidus basilensis 4G11, Isolated from the Oak Ridge Field Research Center Site.</title>
        <authorList>
            <person name="Ray J."/>
            <person name="Waters R.J."/>
            <person name="Skerker J.M."/>
            <person name="Kuehl J.V."/>
            <person name="Price M.N."/>
            <person name="Huang J."/>
            <person name="Chakraborty R."/>
            <person name="Arkin A.P."/>
            <person name="Deutschbauer A."/>
        </authorList>
    </citation>
    <scope>NUCLEOTIDE SEQUENCE [LARGE SCALE GENOMIC DNA]</scope>
    <source>
        <strain evidence="3">4G11</strain>
    </source>
</reference>
<name>A0A0C4YGZ0_9BURK</name>
<dbReference type="Proteomes" id="UP000031843">
    <property type="component" value="Chromosome main"/>
</dbReference>
<sequence>MDRPPLRSNAAREPAPSTHGAVNEKGIAMSTPRDVAVLVGSLRKDSFNRKLALALAAMAPAGLKLDIVEIGQLPLYNQDEDASPPAPWVAFRDRIRCADAVLFVTPEYNRSVPAALKNAIDVGSRPYGQSAWDGKPGGVISASPGAVGGFGANHHLRQSLVFLNIPVLQQPEAYISGVDKLFDEQGGIANESTRGFLGKYLATYAAWIERNAAR</sequence>
<proteinExistence type="predicted"/>
<protein>
    <submittedName>
        <fullName evidence="3">NADPH:quinone oxidoreductase</fullName>
    </submittedName>
</protein>
<dbReference type="SUPFAM" id="SSF52218">
    <property type="entry name" value="Flavoproteins"/>
    <property type="match status" value="1"/>
</dbReference>
<dbReference type="Gene3D" id="3.40.50.360">
    <property type="match status" value="1"/>
</dbReference>
<feature type="domain" description="NADPH-dependent FMN reductase-like" evidence="2">
    <location>
        <begin position="35"/>
        <end position="176"/>
    </location>
</feature>
<dbReference type="KEGG" id="cbw:RR42_m2590"/>
<dbReference type="AlphaFoldDB" id="A0A0C4YGZ0"/>
<feature type="region of interest" description="Disordered" evidence="1">
    <location>
        <begin position="1"/>
        <end position="22"/>
    </location>
</feature>
<evidence type="ECO:0000313" key="3">
    <source>
        <dbReference type="EMBL" id="AJG19976.1"/>
    </source>
</evidence>
<dbReference type="InterPro" id="IPR029039">
    <property type="entry name" value="Flavoprotein-like_sf"/>
</dbReference>
<evidence type="ECO:0000259" key="2">
    <source>
        <dbReference type="Pfam" id="PF03358"/>
    </source>
</evidence>
<gene>
    <name evidence="3" type="ORF">RR42_m2590</name>
</gene>
<dbReference type="InterPro" id="IPR005025">
    <property type="entry name" value="FMN_Rdtase-like_dom"/>
</dbReference>
<dbReference type="GO" id="GO:0010181">
    <property type="term" value="F:FMN binding"/>
    <property type="evidence" value="ECO:0007669"/>
    <property type="project" value="TreeGrafter"/>
</dbReference>
<dbReference type="STRING" id="68895.RR42_m2590"/>